<protein>
    <submittedName>
        <fullName evidence="2">Uncharacterized protein</fullName>
    </submittedName>
</protein>
<reference evidence="2" key="1">
    <citation type="submission" date="2024-01" db="EMBL/GenBank/DDBJ databases">
        <authorList>
            <person name="Webb A."/>
        </authorList>
    </citation>
    <scope>NUCLEOTIDE SEQUENCE</scope>
    <source>
        <strain evidence="2">Pm1</strain>
    </source>
</reference>
<name>A0AAV1T5P4_9STRA</name>
<organism evidence="2 3">
    <name type="scientific">Peronospora matthiolae</name>
    <dbReference type="NCBI Taxonomy" id="2874970"/>
    <lineage>
        <taxon>Eukaryota</taxon>
        <taxon>Sar</taxon>
        <taxon>Stramenopiles</taxon>
        <taxon>Oomycota</taxon>
        <taxon>Peronosporomycetes</taxon>
        <taxon>Peronosporales</taxon>
        <taxon>Peronosporaceae</taxon>
        <taxon>Peronospora</taxon>
    </lineage>
</organism>
<dbReference type="GO" id="GO:0032039">
    <property type="term" value="C:integrator complex"/>
    <property type="evidence" value="ECO:0007669"/>
    <property type="project" value="TreeGrafter"/>
</dbReference>
<dbReference type="AlphaFoldDB" id="A0AAV1T5P4"/>
<evidence type="ECO:0000313" key="2">
    <source>
        <dbReference type="EMBL" id="CAK7898507.1"/>
    </source>
</evidence>
<feature type="region of interest" description="Disordered" evidence="1">
    <location>
        <begin position="124"/>
        <end position="203"/>
    </location>
</feature>
<dbReference type="InterPro" id="IPR051113">
    <property type="entry name" value="Integrator_subunit6"/>
</dbReference>
<evidence type="ECO:0000256" key="1">
    <source>
        <dbReference type="SAM" id="MobiDB-lite"/>
    </source>
</evidence>
<dbReference type="Proteomes" id="UP001162060">
    <property type="component" value="Unassembled WGS sequence"/>
</dbReference>
<evidence type="ECO:0000313" key="3">
    <source>
        <dbReference type="Proteomes" id="UP001162060"/>
    </source>
</evidence>
<comment type="caution">
    <text evidence="2">The sequence shown here is derived from an EMBL/GenBank/DDBJ whole genome shotgun (WGS) entry which is preliminary data.</text>
</comment>
<dbReference type="EMBL" id="CAKLBY020000016">
    <property type="protein sequence ID" value="CAK7898507.1"/>
    <property type="molecule type" value="Genomic_DNA"/>
</dbReference>
<feature type="compositionally biased region" description="Basic residues" evidence="1">
    <location>
        <begin position="131"/>
        <end position="158"/>
    </location>
</feature>
<accession>A0AAV1T5P4</accession>
<sequence>MSLQEVRAAYQKSKALFFVQSSKRQFQIALPRATDTKVPLKLAPGWRAAEEDEKHRQPIDVMSDYEARLIKKEALRNPLAEAEPDEDTPSGLRRRQLSFNLGNPYKKSSSKASNVYQNEAADEAATLGGHSSKRQRTRKRSSQLKRDKKHSKRSHRMHGSPSFNSSPGSPSHSPSSPVSSTSSTVSSPGRSDGSDSVMTDSSVGSNYSVKAEAAQMLGIPLHDGDFVEDERSSSFVRLVYGVLAENWESWSTVIRLIKARSTTQQEKEFIVSGLRSMKGGPVAVKTYVEKAIWYSKQFRQKVLEQQLTDLLDEVMKPGPEKSMLDGSKNDAA</sequence>
<dbReference type="PANTHER" id="PTHR12957">
    <property type="entry name" value="DEAD/H BOX POLYPEPTIDE 26/DICE1-RELATED"/>
    <property type="match status" value="1"/>
</dbReference>
<dbReference type="PANTHER" id="PTHR12957:SF2">
    <property type="entry name" value="INTEGRATOR COMPLEX SUBUNIT 6"/>
    <property type="match status" value="1"/>
</dbReference>
<gene>
    <name evidence="2" type="ORF">PM001_LOCUS1664</name>
</gene>
<feature type="compositionally biased region" description="Low complexity" evidence="1">
    <location>
        <begin position="159"/>
        <end position="191"/>
    </location>
</feature>
<dbReference type="GO" id="GO:0034472">
    <property type="term" value="P:snRNA 3'-end processing"/>
    <property type="evidence" value="ECO:0007669"/>
    <property type="project" value="TreeGrafter"/>
</dbReference>
<proteinExistence type="predicted"/>